<dbReference type="GO" id="GO:0009166">
    <property type="term" value="P:nucleotide catabolic process"/>
    <property type="evidence" value="ECO:0007669"/>
    <property type="project" value="InterPro"/>
</dbReference>
<feature type="domain" description="5'-Nucleotidase C-terminal" evidence="4">
    <location>
        <begin position="337"/>
        <end position="513"/>
    </location>
</feature>
<dbReference type="Pfam" id="PF00149">
    <property type="entry name" value="Metallophos"/>
    <property type="match status" value="1"/>
</dbReference>
<keyword evidence="6" id="KW-1185">Reference proteome</keyword>
<evidence type="ECO:0000256" key="2">
    <source>
        <dbReference type="RuleBase" id="RU362119"/>
    </source>
</evidence>
<keyword evidence="2" id="KW-0378">Hydrolase</keyword>
<dbReference type="EMBL" id="CP047156">
    <property type="protein sequence ID" value="QHC01759.1"/>
    <property type="molecule type" value="Genomic_DNA"/>
</dbReference>
<reference evidence="5 6" key="1">
    <citation type="journal article" date="2018" name="Int. J. Syst. Evol. Microbiol.">
        <title>Epidermidibacterium keratini gen. nov., sp. nov., a member of the family Sporichthyaceae, isolated from keratin epidermis.</title>
        <authorList>
            <person name="Lee D.G."/>
            <person name="Trujillo M.E."/>
            <person name="Kang S."/>
            <person name="Nam J.J."/>
            <person name="Kim Y.J."/>
        </authorList>
    </citation>
    <scope>NUCLEOTIDE SEQUENCE [LARGE SCALE GENOMIC DNA]</scope>
    <source>
        <strain evidence="5 6">EPI-7</strain>
    </source>
</reference>
<sequence>MEPPAPAEYDNTLTVLGTSDLHSDLLGWDYYVDAESQAPSGLARIATLIRQYRQERPAGSVVLVDAGDTFQGNPLAGYHAERTDERHAVAVAMNSLEYAAAAVGNHDFNYGLDSLARFAGEVDFPLLAANVARDGDRAFPAWTLVPARVGGRDLQIGFVGVTTPGSAVWDREKVAELTFTDIVDAARVAAGQARDAGADLVIVLSHSGLGPSSSYGDALPLLENATSLIAQTVPGIDGIVLGHSHESVAATITNEQTGVEVPVLEPSFYGRQLAVLELDLDLSAARPQVVAARTELREASEVTKDPAIVELVADAHERVRTHIAAPAGVLEEPLEGHDATIAPSPMLDLVNQVQSRYLRERLRGTKWEGLPVLSAAAPYGRSQGLPHGPVSIRDIAAIYPFDNIVAARVLTGRDLRDYLEHAAAYFASSDGGSDPRTLCGAATTRAPHGTPDYNFDVLGTADGAVSYTIDVRRPLGERVSGLQVNGVPVEDDQRFVLGLSDYRAGGGGGYPHVRDTTPIEAGTQDIRSLVVDFVRSHSPLRRADLGRTDWTLVT</sequence>
<name>A0A7L4YSJ6_9ACTN</name>
<proteinExistence type="inferred from homology"/>
<dbReference type="GO" id="GO:0016787">
    <property type="term" value="F:hydrolase activity"/>
    <property type="evidence" value="ECO:0007669"/>
    <property type="project" value="UniProtKB-KW"/>
</dbReference>
<dbReference type="GO" id="GO:0000166">
    <property type="term" value="F:nucleotide binding"/>
    <property type="evidence" value="ECO:0007669"/>
    <property type="project" value="UniProtKB-KW"/>
</dbReference>
<dbReference type="Gene3D" id="3.60.21.10">
    <property type="match status" value="1"/>
</dbReference>
<evidence type="ECO:0000256" key="1">
    <source>
        <dbReference type="ARBA" id="ARBA00022729"/>
    </source>
</evidence>
<comment type="similarity">
    <text evidence="2">Belongs to the 5'-nucleotidase family.</text>
</comment>
<dbReference type="AlphaFoldDB" id="A0A7L4YSJ6"/>
<evidence type="ECO:0000313" key="6">
    <source>
        <dbReference type="Proteomes" id="UP000463857"/>
    </source>
</evidence>
<dbReference type="InterPro" id="IPR004843">
    <property type="entry name" value="Calcineurin-like_PHP"/>
</dbReference>
<dbReference type="Pfam" id="PF02872">
    <property type="entry name" value="5_nucleotid_C"/>
    <property type="match status" value="1"/>
</dbReference>
<feature type="domain" description="Calcineurin-like phosphoesterase" evidence="3">
    <location>
        <begin position="14"/>
        <end position="246"/>
    </location>
</feature>
<dbReference type="PANTHER" id="PTHR11575">
    <property type="entry name" value="5'-NUCLEOTIDASE-RELATED"/>
    <property type="match status" value="1"/>
</dbReference>
<dbReference type="InterPro" id="IPR029052">
    <property type="entry name" value="Metallo-depent_PP-like"/>
</dbReference>
<dbReference type="GO" id="GO:0030288">
    <property type="term" value="C:outer membrane-bounded periplasmic space"/>
    <property type="evidence" value="ECO:0007669"/>
    <property type="project" value="TreeGrafter"/>
</dbReference>
<dbReference type="PANTHER" id="PTHR11575:SF6">
    <property type="entry name" value="2',3'-CYCLIC-NUCLEOTIDE 2'-PHOSPHODIESTERASE_3'-NUCLEOTIDASE"/>
    <property type="match status" value="1"/>
</dbReference>
<keyword evidence="1" id="KW-0732">Signal</keyword>
<dbReference type="InParanoid" id="A0A7L4YSJ6"/>
<dbReference type="OrthoDB" id="1016457at2"/>
<organism evidence="5 6">
    <name type="scientific">Epidermidibacterium keratini</name>
    <dbReference type="NCBI Taxonomy" id="1891644"/>
    <lineage>
        <taxon>Bacteria</taxon>
        <taxon>Bacillati</taxon>
        <taxon>Actinomycetota</taxon>
        <taxon>Actinomycetes</taxon>
        <taxon>Sporichthyales</taxon>
        <taxon>Sporichthyaceae</taxon>
        <taxon>Epidermidibacterium</taxon>
    </lineage>
</organism>
<evidence type="ECO:0000259" key="4">
    <source>
        <dbReference type="Pfam" id="PF02872"/>
    </source>
</evidence>
<dbReference type="Gene3D" id="3.90.780.10">
    <property type="entry name" value="5'-Nucleotidase, C-terminal domain"/>
    <property type="match status" value="1"/>
</dbReference>
<dbReference type="SUPFAM" id="SSF56300">
    <property type="entry name" value="Metallo-dependent phosphatases"/>
    <property type="match status" value="1"/>
</dbReference>
<dbReference type="InterPro" id="IPR008334">
    <property type="entry name" value="5'-Nucleotdase_C"/>
</dbReference>
<dbReference type="InterPro" id="IPR006179">
    <property type="entry name" value="5_nucleotidase/apyrase"/>
</dbReference>
<dbReference type="PRINTS" id="PR01607">
    <property type="entry name" value="APYRASEFAMLY"/>
</dbReference>
<dbReference type="SUPFAM" id="SSF55816">
    <property type="entry name" value="5'-nucleotidase (syn. UDP-sugar hydrolase), C-terminal domain"/>
    <property type="match status" value="1"/>
</dbReference>
<accession>A0A7L4YSJ6</accession>
<keyword evidence="2" id="KW-0547">Nucleotide-binding</keyword>
<dbReference type="Proteomes" id="UP000463857">
    <property type="component" value="Chromosome"/>
</dbReference>
<gene>
    <name evidence="5" type="ORF">EK0264_16710</name>
</gene>
<evidence type="ECO:0000313" key="5">
    <source>
        <dbReference type="EMBL" id="QHC01759.1"/>
    </source>
</evidence>
<dbReference type="KEGG" id="eke:EK0264_16710"/>
<protein>
    <submittedName>
        <fullName evidence="5">Bifunctional metallophosphatase/5'-nucleotidase</fullName>
    </submittedName>
</protein>
<evidence type="ECO:0000259" key="3">
    <source>
        <dbReference type="Pfam" id="PF00149"/>
    </source>
</evidence>
<dbReference type="InterPro" id="IPR036907">
    <property type="entry name" value="5'-Nucleotdase_C_sf"/>
</dbReference>
<dbReference type="RefSeq" id="WP_159546883.1">
    <property type="nucleotide sequence ID" value="NZ_CP047156.1"/>
</dbReference>